<feature type="domain" description="DUF1206" evidence="2">
    <location>
        <begin position="20"/>
        <end position="86"/>
    </location>
</feature>
<evidence type="ECO:0000256" key="1">
    <source>
        <dbReference type="SAM" id="Phobius"/>
    </source>
</evidence>
<evidence type="ECO:0000313" key="3">
    <source>
        <dbReference type="EMBL" id="GAA1209056.1"/>
    </source>
</evidence>
<dbReference type="Pfam" id="PF06724">
    <property type="entry name" value="DUF1206"/>
    <property type="match status" value="3"/>
</dbReference>
<feature type="transmembrane region" description="Helical" evidence="1">
    <location>
        <begin position="146"/>
        <end position="165"/>
    </location>
</feature>
<protein>
    <submittedName>
        <fullName evidence="3">DUF1206 domain-containing protein</fullName>
    </submittedName>
</protein>
<dbReference type="InterPro" id="IPR009597">
    <property type="entry name" value="DUF1206"/>
</dbReference>
<dbReference type="EMBL" id="BAAAKW010000014">
    <property type="protein sequence ID" value="GAA1209056.1"/>
    <property type="molecule type" value="Genomic_DNA"/>
</dbReference>
<feature type="transmembrane region" description="Helical" evidence="1">
    <location>
        <begin position="186"/>
        <end position="214"/>
    </location>
</feature>
<evidence type="ECO:0000259" key="2">
    <source>
        <dbReference type="Pfam" id="PF06724"/>
    </source>
</evidence>
<comment type="caution">
    <text evidence="3">The sequence shown here is derived from an EMBL/GenBank/DDBJ whole genome shotgun (WGS) entry which is preliminary data.</text>
</comment>
<keyword evidence="4" id="KW-1185">Reference proteome</keyword>
<dbReference type="Proteomes" id="UP001500943">
    <property type="component" value="Unassembled WGS sequence"/>
</dbReference>
<accession>A0ABN1VFC4</accession>
<reference evidence="3 4" key="1">
    <citation type="journal article" date="2019" name="Int. J. Syst. Evol. Microbiol.">
        <title>The Global Catalogue of Microorganisms (GCM) 10K type strain sequencing project: providing services to taxonomists for standard genome sequencing and annotation.</title>
        <authorList>
            <consortium name="The Broad Institute Genomics Platform"/>
            <consortium name="The Broad Institute Genome Sequencing Center for Infectious Disease"/>
            <person name="Wu L."/>
            <person name="Ma J."/>
        </authorList>
    </citation>
    <scope>NUCLEOTIDE SEQUENCE [LARGE SCALE GENOMIC DNA]</scope>
    <source>
        <strain evidence="3 4">JCM 12762</strain>
    </source>
</reference>
<feature type="domain" description="DUF1206" evidence="2">
    <location>
        <begin position="104"/>
        <end position="169"/>
    </location>
</feature>
<keyword evidence="1" id="KW-0812">Transmembrane</keyword>
<proteinExistence type="predicted"/>
<feature type="transmembrane region" description="Helical" evidence="1">
    <location>
        <begin position="65"/>
        <end position="87"/>
    </location>
</feature>
<feature type="transmembrane region" description="Helical" evidence="1">
    <location>
        <begin position="20"/>
        <end position="40"/>
    </location>
</feature>
<feature type="domain" description="DUF1206" evidence="2">
    <location>
        <begin position="193"/>
        <end position="261"/>
    </location>
</feature>
<feature type="transmembrane region" description="Helical" evidence="1">
    <location>
        <begin position="234"/>
        <end position="257"/>
    </location>
</feature>
<sequence length="264" mass="26948">MSGAARSAKNSTPLRGLARLGFAVNGLLHILIGMLAIGIATDGGSTDADQSGAFTQLASTPGGVFLLWTVVIGMFALGLWLLISGFLMKGGDSKRKWARRGAEVAKGLTYFALGASAVPFALGGSSDSTSSTSSLSGKLISAPGGVFVLILVGIIVLAVGAYFVHKGVTQKFTKDISLPSEPMRKFILGLGVAGYVAKGIAIGIVGILVVAAALTQDPSKSTGLDGALTELVGLPFGAVILFVVAAGLIGYGLYCFVRAWRARL</sequence>
<name>A0ABN1VFC4_9MICO</name>
<keyword evidence="1" id="KW-0472">Membrane</keyword>
<feature type="transmembrane region" description="Helical" evidence="1">
    <location>
        <begin position="108"/>
        <end position="126"/>
    </location>
</feature>
<evidence type="ECO:0000313" key="4">
    <source>
        <dbReference type="Proteomes" id="UP001500943"/>
    </source>
</evidence>
<keyword evidence="1" id="KW-1133">Transmembrane helix</keyword>
<organism evidence="3 4">
    <name type="scientific">Rhodoglobus aureus</name>
    <dbReference type="NCBI Taxonomy" id="191497"/>
    <lineage>
        <taxon>Bacteria</taxon>
        <taxon>Bacillati</taxon>
        <taxon>Actinomycetota</taxon>
        <taxon>Actinomycetes</taxon>
        <taxon>Micrococcales</taxon>
        <taxon>Microbacteriaceae</taxon>
        <taxon>Rhodoglobus</taxon>
    </lineage>
</organism>
<gene>
    <name evidence="3" type="ORF">GCM10009655_05150</name>
</gene>